<reference evidence="9" key="1">
    <citation type="journal article" date="2021" name="PeerJ">
        <title>Extensive microbial diversity within the chicken gut microbiome revealed by metagenomics and culture.</title>
        <authorList>
            <person name="Gilroy R."/>
            <person name="Ravi A."/>
            <person name="Getino M."/>
            <person name="Pursley I."/>
            <person name="Horton D.L."/>
            <person name="Alikhan N.F."/>
            <person name="Baker D."/>
            <person name="Gharbi K."/>
            <person name="Hall N."/>
            <person name="Watson M."/>
            <person name="Adriaenssens E.M."/>
            <person name="Foster-Nyarko E."/>
            <person name="Jarju S."/>
            <person name="Secka A."/>
            <person name="Antonio M."/>
            <person name="Oren A."/>
            <person name="Chaudhuri R.R."/>
            <person name="La Ragione R."/>
            <person name="Hildebrand F."/>
            <person name="Pallen M.J."/>
        </authorList>
    </citation>
    <scope>NUCLEOTIDE SEQUENCE</scope>
    <source>
        <strain evidence="9">12435</strain>
    </source>
</reference>
<protein>
    <recommendedName>
        <fullName evidence="5 6">Ribonuclease Y</fullName>
        <shortName evidence="5">RNase Y</shortName>
        <ecNumber evidence="5 6">3.1.-.-</ecNumber>
    </recommendedName>
</protein>
<keyword evidence="2 5" id="KW-0255">Endonuclease</keyword>
<dbReference type="GO" id="GO:0006402">
    <property type="term" value="P:mRNA catabolic process"/>
    <property type="evidence" value="ECO:0007669"/>
    <property type="project" value="UniProtKB-UniRule"/>
</dbReference>
<keyword evidence="5" id="KW-0812">Transmembrane</keyword>
<dbReference type="AlphaFoldDB" id="A0A9D1PZM5"/>
<dbReference type="Gene3D" id="3.30.300.20">
    <property type="match status" value="1"/>
</dbReference>
<comment type="subcellular location">
    <subcellularLocation>
        <location evidence="5">Cell membrane</location>
        <topology evidence="5">Single-pass membrane protein</topology>
    </subcellularLocation>
</comment>
<dbReference type="InterPro" id="IPR006675">
    <property type="entry name" value="HDIG_dom"/>
</dbReference>
<comment type="function">
    <text evidence="5">Endoribonuclease that initiates mRNA decay.</text>
</comment>
<evidence type="ECO:0000259" key="8">
    <source>
        <dbReference type="PROSITE" id="PS51831"/>
    </source>
</evidence>
<dbReference type="InterPro" id="IPR022711">
    <property type="entry name" value="RNase_Y_N"/>
</dbReference>
<proteinExistence type="inferred from homology"/>
<dbReference type="EC" id="3.1.-.-" evidence="5 6"/>
<dbReference type="GO" id="GO:0016787">
    <property type="term" value="F:hydrolase activity"/>
    <property type="evidence" value="ECO:0007669"/>
    <property type="project" value="UniProtKB-KW"/>
</dbReference>
<dbReference type="Pfam" id="PF12072">
    <property type="entry name" value="RNase_Y_N"/>
    <property type="match status" value="1"/>
</dbReference>
<comment type="caution">
    <text evidence="9">The sequence shown here is derived from an EMBL/GenBank/DDBJ whole genome shotgun (WGS) entry which is preliminary data.</text>
</comment>
<dbReference type="SUPFAM" id="SSF109604">
    <property type="entry name" value="HD-domain/PDEase-like"/>
    <property type="match status" value="1"/>
</dbReference>
<feature type="domain" description="HD" evidence="8">
    <location>
        <begin position="357"/>
        <end position="450"/>
    </location>
</feature>
<keyword evidence="1 5" id="KW-0540">Nuclease</keyword>
<organism evidence="9 10">
    <name type="scientific">Candidatus Protoclostridium stercorigallinarum</name>
    <dbReference type="NCBI Taxonomy" id="2838741"/>
    <lineage>
        <taxon>Bacteria</taxon>
        <taxon>Bacillati</taxon>
        <taxon>Bacillota</taxon>
        <taxon>Clostridia</taxon>
        <taxon>Candidatus Protoclostridium</taxon>
    </lineage>
</organism>
<evidence type="ECO:0000313" key="10">
    <source>
        <dbReference type="Proteomes" id="UP000823990"/>
    </source>
</evidence>
<dbReference type="GO" id="GO:0005886">
    <property type="term" value="C:plasma membrane"/>
    <property type="evidence" value="ECO:0007669"/>
    <property type="project" value="UniProtKB-SubCell"/>
</dbReference>
<dbReference type="Pfam" id="PF01966">
    <property type="entry name" value="HD"/>
    <property type="match status" value="1"/>
</dbReference>
<dbReference type="InterPro" id="IPR003607">
    <property type="entry name" value="HD/PDEase_dom"/>
</dbReference>
<dbReference type="NCBIfam" id="TIGR03319">
    <property type="entry name" value="RNase_Y"/>
    <property type="match status" value="1"/>
</dbReference>
<evidence type="ECO:0000256" key="3">
    <source>
        <dbReference type="ARBA" id="ARBA00022801"/>
    </source>
</evidence>
<dbReference type="CDD" id="cd00077">
    <property type="entry name" value="HDc"/>
    <property type="match status" value="1"/>
</dbReference>
<dbReference type="CDD" id="cd22431">
    <property type="entry name" value="KH-I_RNaseY"/>
    <property type="match status" value="1"/>
</dbReference>
<sequence length="541" mass="59888">MGAVILSAVEIPAGGIVGIVLGCIVAGILIACVAVLAIYHFGLKRKIDRSKQLASKMVEEAIVEAKKLRKDAVAEGKEEVKRERSAFENERREHNAELQRSEQRLQQRESSLDKKESMLEKKEATLDAKLENVETLKNNLAAQQEELSEKKKEIGEAHERMVAELEKVAQLSKEEAKAQLIEAIEDEAKRDAAKQVREIEAEAKENGEKRAREIVSLAIQRCAVDQSNEITVSTVTLPSDEMKGRIIGREGRNIKALEQATGVDFIIDDTPDTVVLSAFDPVRREIARVTLEKLISDGRIHPGRIEDVVAKATKEIDAQIKDAGENAMFETGVFNLNPELVRLLGRLKFRTSYGQNVLKHSIEVALLAGNMASELGANVNICKRAGLLHDIGKSIDHETEGTHITIGVDIAKKYRENNDIIHCIAAHHNDVDPQTIEAVIVQCADAISGSRPGARRESLENYVKRLEQLESIANSHAGVEKSFAIQAGREVRIIVKPEVVDDAATVFLARDIAKQIENEMQYPGQIKVNVIRELRSVDYAK</sequence>
<evidence type="ECO:0000256" key="2">
    <source>
        <dbReference type="ARBA" id="ARBA00022759"/>
    </source>
</evidence>
<dbReference type="InterPro" id="IPR036612">
    <property type="entry name" value="KH_dom_type_1_sf"/>
</dbReference>
<dbReference type="GO" id="GO:0004521">
    <property type="term" value="F:RNA endonuclease activity"/>
    <property type="evidence" value="ECO:0007669"/>
    <property type="project" value="UniProtKB-UniRule"/>
</dbReference>
<keyword evidence="3 5" id="KW-0378">Hydrolase</keyword>
<dbReference type="PANTHER" id="PTHR12826">
    <property type="entry name" value="RIBONUCLEASE Y"/>
    <property type="match status" value="1"/>
</dbReference>
<evidence type="ECO:0000256" key="7">
    <source>
        <dbReference type="SAM" id="MobiDB-lite"/>
    </source>
</evidence>
<reference evidence="9" key="2">
    <citation type="submission" date="2021-04" db="EMBL/GenBank/DDBJ databases">
        <authorList>
            <person name="Gilroy R."/>
        </authorList>
    </citation>
    <scope>NUCLEOTIDE SEQUENCE</scope>
    <source>
        <strain evidence="9">12435</strain>
    </source>
</reference>
<dbReference type="SUPFAM" id="SSF54791">
    <property type="entry name" value="Eukaryotic type KH-domain (KH-domain type I)"/>
    <property type="match status" value="1"/>
</dbReference>
<dbReference type="Gene3D" id="1.10.3210.10">
    <property type="entry name" value="Hypothetical protein af1432"/>
    <property type="match status" value="1"/>
</dbReference>
<keyword evidence="5" id="KW-0472">Membrane</keyword>
<dbReference type="InterPro" id="IPR006674">
    <property type="entry name" value="HD_domain"/>
</dbReference>
<evidence type="ECO:0000256" key="6">
    <source>
        <dbReference type="NCBIfam" id="TIGR03319"/>
    </source>
</evidence>
<feature type="region of interest" description="Disordered" evidence="7">
    <location>
        <begin position="79"/>
        <end position="120"/>
    </location>
</feature>
<dbReference type="EMBL" id="DXHS01000069">
    <property type="protein sequence ID" value="HIW02545.1"/>
    <property type="molecule type" value="Genomic_DNA"/>
</dbReference>
<name>A0A9D1PZM5_9FIRM</name>
<dbReference type="InterPro" id="IPR004088">
    <property type="entry name" value="KH_dom_type_1"/>
</dbReference>
<keyword evidence="4 5" id="KW-0694">RNA-binding</keyword>
<keyword evidence="5" id="KW-1003">Cell membrane</keyword>
<dbReference type="FunFam" id="1.10.3210.10:FF:000022">
    <property type="entry name" value="Ribonuclease Y"/>
    <property type="match status" value="1"/>
</dbReference>
<dbReference type="SMART" id="SM00322">
    <property type="entry name" value="KH"/>
    <property type="match status" value="1"/>
</dbReference>
<dbReference type="PROSITE" id="PS50084">
    <property type="entry name" value="KH_TYPE_1"/>
    <property type="match status" value="1"/>
</dbReference>
<dbReference type="SMART" id="SM00471">
    <property type="entry name" value="HDc"/>
    <property type="match status" value="1"/>
</dbReference>
<dbReference type="HAMAP" id="MF_00335">
    <property type="entry name" value="RNase_Y"/>
    <property type="match status" value="1"/>
</dbReference>
<dbReference type="InterPro" id="IPR004087">
    <property type="entry name" value="KH_dom"/>
</dbReference>
<dbReference type="NCBIfam" id="TIGR00277">
    <property type="entry name" value="HDIG"/>
    <property type="match status" value="1"/>
</dbReference>
<evidence type="ECO:0000313" key="9">
    <source>
        <dbReference type="EMBL" id="HIW02545.1"/>
    </source>
</evidence>
<evidence type="ECO:0000256" key="5">
    <source>
        <dbReference type="HAMAP-Rule" id="MF_00335"/>
    </source>
</evidence>
<dbReference type="InterPro" id="IPR017705">
    <property type="entry name" value="Ribonuclease_Y"/>
</dbReference>
<keyword evidence="5" id="KW-1133">Transmembrane helix</keyword>
<comment type="similarity">
    <text evidence="5">Belongs to the RNase Y family.</text>
</comment>
<feature type="transmembrane region" description="Helical" evidence="5">
    <location>
        <begin position="16"/>
        <end position="41"/>
    </location>
</feature>
<dbReference type="PROSITE" id="PS51831">
    <property type="entry name" value="HD"/>
    <property type="match status" value="1"/>
</dbReference>
<gene>
    <name evidence="5 9" type="primary">rny</name>
    <name evidence="9" type="ORF">H9892_04320</name>
</gene>
<evidence type="ECO:0000256" key="4">
    <source>
        <dbReference type="ARBA" id="ARBA00022884"/>
    </source>
</evidence>
<dbReference type="InterPro" id="IPR015946">
    <property type="entry name" value="KH_dom-like_a/b"/>
</dbReference>
<dbReference type="PANTHER" id="PTHR12826:SF15">
    <property type="entry name" value="RIBONUCLEASE Y"/>
    <property type="match status" value="1"/>
</dbReference>
<accession>A0A9D1PZM5</accession>
<dbReference type="Pfam" id="PF00013">
    <property type="entry name" value="KH_1"/>
    <property type="match status" value="1"/>
</dbReference>
<dbReference type="GO" id="GO:0003723">
    <property type="term" value="F:RNA binding"/>
    <property type="evidence" value="ECO:0007669"/>
    <property type="project" value="UniProtKB-UniRule"/>
</dbReference>
<dbReference type="Proteomes" id="UP000823990">
    <property type="component" value="Unassembled WGS sequence"/>
</dbReference>
<evidence type="ECO:0000256" key="1">
    <source>
        <dbReference type="ARBA" id="ARBA00022722"/>
    </source>
</evidence>